<dbReference type="GO" id="GO:0003908">
    <property type="term" value="F:methylated-DNA-[protein]-cysteine S-methyltransferase activity"/>
    <property type="evidence" value="ECO:0007669"/>
    <property type="project" value="UniProtKB-EC"/>
</dbReference>
<comment type="catalytic activity">
    <reaction evidence="1">
        <text>a 4-O-methyl-thymidine in DNA + L-cysteinyl-[protein] = a thymidine in DNA + S-methyl-L-cysteinyl-[protein]</text>
        <dbReference type="Rhea" id="RHEA:53428"/>
        <dbReference type="Rhea" id="RHEA-COMP:10131"/>
        <dbReference type="Rhea" id="RHEA-COMP:10132"/>
        <dbReference type="Rhea" id="RHEA-COMP:13555"/>
        <dbReference type="Rhea" id="RHEA-COMP:13556"/>
        <dbReference type="ChEBI" id="CHEBI:29950"/>
        <dbReference type="ChEBI" id="CHEBI:82612"/>
        <dbReference type="ChEBI" id="CHEBI:137386"/>
        <dbReference type="ChEBI" id="CHEBI:137387"/>
        <dbReference type="EC" id="2.1.1.63"/>
    </reaction>
</comment>
<evidence type="ECO:0000256" key="3">
    <source>
        <dbReference type="ARBA" id="ARBA00011918"/>
    </source>
</evidence>
<sequence length="161" mass="17475">MTKDYDAIIPAPFGAVGIKTQDDFLVEVDLLPELQPVKPPSSAFASAIAQQVAHYFDDPHSPLEIAYAVKGTHFQKRVWQAIASIPIGQVLTYSELAEKVNSGPRAVANVCGANQVPLFIPCHRVVAKNGLGGFMQGKADGLAIKQWLLDHEKSLEKNLND</sequence>
<feature type="domain" description="Methylated-DNA-[protein]-cysteine S-methyltransferase DNA binding" evidence="9">
    <location>
        <begin position="74"/>
        <end position="153"/>
    </location>
</feature>
<dbReference type="Gene3D" id="1.10.10.10">
    <property type="entry name" value="Winged helix-like DNA-binding domain superfamily/Winged helix DNA-binding domain"/>
    <property type="match status" value="1"/>
</dbReference>
<evidence type="ECO:0000256" key="1">
    <source>
        <dbReference type="ARBA" id="ARBA00001286"/>
    </source>
</evidence>
<reference evidence="10" key="1">
    <citation type="journal article" date="2021" name="Arch. Microbiol.">
        <title>Methyloradius palustris gen. nov., sp. nov., a methanol-oxidizing bacterium isolated from snow.</title>
        <authorList>
            <person name="Miyadera T."/>
            <person name="Kojima H."/>
            <person name="Fukui M."/>
        </authorList>
    </citation>
    <scope>NUCLEOTIDE SEQUENCE</scope>
    <source>
        <strain evidence="10">Zm11</strain>
    </source>
</reference>
<evidence type="ECO:0000256" key="4">
    <source>
        <dbReference type="ARBA" id="ARBA00022603"/>
    </source>
</evidence>
<evidence type="ECO:0000256" key="6">
    <source>
        <dbReference type="ARBA" id="ARBA00022763"/>
    </source>
</evidence>
<evidence type="ECO:0000256" key="2">
    <source>
        <dbReference type="ARBA" id="ARBA00008711"/>
    </source>
</evidence>
<protein>
    <recommendedName>
        <fullName evidence="3">methylated-DNA--[protein]-cysteine S-methyltransferase</fullName>
        <ecNumber evidence="3">2.1.1.63</ecNumber>
    </recommendedName>
</protein>
<dbReference type="AlphaFoldDB" id="A0A8D5JS05"/>
<organism evidence="10 11">
    <name type="scientific">Methyloradius palustris</name>
    <dbReference type="NCBI Taxonomy" id="2778876"/>
    <lineage>
        <taxon>Bacteria</taxon>
        <taxon>Pseudomonadati</taxon>
        <taxon>Pseudomonadota</taxon>
        <taxon>Betaproteobacteria</taxon>
        <taxon>Nitrosomonadales</taxon>
        <taxon>Methylophilaceae</taxon>
        <taxon>Methyloradius</taxon>
    </lineage>
</organism>
<dbReference type="KEGG" id="mpau:ZMTM_22350"/>
<keyword evidence="4 10" id="KW-0489">Methyltransferase</keyword>
<dbReference type="RefSeq" id="WP_221764013.1">
    <property type="nucleotide sequence ID" value="NZ_AP024110.1"/>
</dbReference>
<evidence type="ECO:0000313" key="11">
    <source>
        <dbReference type="Proteomes" id="UP000826722"/>
    </source>
</evidence>
<evidence type="ECO:0000256" key="5">
    <source>
        <dbReference type="ARBA" id="ARBA00022679"/>
    </source>
</evidence>
<evidence type="ECO:0000256" key="8">
    <source>
        <dbReference type="ARBA" id="ARBA00049348"/>
    </source>
</evidence>
<comment type="catalytic activity">
    <reaction evidence="8">
        <text>a 6-O-methyl-2'-deoxyguanosine in DNA + L-cysteinyl-[protein] = S-methyl-L-cysteinyl-[protein] + a 2'-deoxyguanosine in DNA</text>
        <dbReference type="Rhea" id="RHEA:24000"/>
        <dbReference type="Rhea" id="RHEA-COMP:10131"/>
        <dbReference type="Rhea" id="RHEA-COMP:10132"/>
        <dbReference type="Rhea" id="RHEA-COMP:11367"/>
        <dbReference type="Rhea" id="RHEA-COMP:11368"/>
        <dbReference type="ChEBI" id="CHEBI:29950"/>
        <dbReference type="ChEBI" id="CHEBI:82612"/>
        <dbReference type="ChEBI" id="CHEBI:85445"/>
        <dbReference type="ChEBI" id="CHEBI:85448"/>
        <dbReference type="EC" id="2.1.1.63"/>
    </reaction>
</comment>
<dbReference type="InterPro" id="IPR036217">
    <property type="entry name" value="MethylDNA_cys_MeTrfase_DNAb"/>
</dbReference>
<keyword evidence="6" id="KW-0227">DNA damage</keyword>
<dbReference type="GO" id="GO:0006281">
    <property type="term" value="P:DNA repair"/>
    <property type="evidence" value="ECO:0007669"/>
    <property type="project" value="UniProtKB-KW"/>
</dbReference>
<dbReference type="GO" id="GO:0032259">
    <property type="term" value="P:methylation"/>
    <property type="evidence" value="ECO:0007669"/>
    <property type="project" value="UniProtKB-KW"/>
</dbReference>
<dbReference type="SUPFAM" id="SSF53155">
    <property type="entry name" value="Methylated DNA-protein cysteine methyltransferase domain"/>
    <property type="match status" value="1"/>
</dbReference>
<evidence type="ECO:0000259" key="9">
    <source>
        <dbReference type="Pfam" id="PF01035"/>
    </source>
</evidence>
<dbReference type="FunFam" id="1.10.10.10:FF:000214">
    <property type="entry name" value="Methylated-DNA--protein-cysteine methyltransferase"/>
    <property type="match status" value="1"/>
</dbReference>
<keyword evidence="5" id="KW-0808">Transferase</keyword>
<accession>A0A8D5JS05</accession>
<dbReference type="Proteomes" id="UP000826722">
    <property type="component" value="Chromosome"/>
</dbReference>
<dbReference type="PANTHER" id="PTHR10815">
    <property type="entry name" value="METHYLATED-DNA--PROTEIN-CYSTEINE METHYLTRANSFERASE"/>
    <property type="match status" value="1"/>
</dbReference>
<evidence type="ECO:0000256" key="7">
    <source>
        <dbReference type="ARBA" id="ARBA00023204"/>
    </source>
</evidence>
<dbReference type="SUPFAM" id="SSF46767">
    <property type="entry name" value="Methylated DNA-protein cysteine methyltransferase, C-terminal domain"/>
    <property type="match status" value="1"/>
</dbReference>
<dbReference type="EC" id="2.1.1.63" evidence="3"/>
<keyword evidence="7" id="KW-0234">DNA repair</keyword>
<dbReference type="CDD" id="cd06445">
    <property type="entry name" value="ATase"/>
    <property type="match status" value="1"/>
</dbReference>
<gene>
    <name evidence="10" type="ORF">ZMTM_22350</name>
</gene>
<dbReference type="InterPro" id="IPR001497">
    <property type="entry name" value="MethylDNA_cys_MeTrfase_AS"/>
</dbReference>
<proteinExistence type="inferred from homology"/>
<evidence type="ECO:0000313" key="10">
    <source>
        <dbReference type="EMBL" id="BCM25976.1"/>
    </source>
</evidence>
<dbReference type="EMBL" id="AP024110">
    <property type="protein sequence ID" value="BCM25976.1"/>
    <property type="molecule type" value="Genomic_DNA"/>
</dbReference>
<dbReference type="InterPro" id="IPR036631">
    <property type="entry name" value="MGMT_N_sf"/>
</dbReference>
<dbReference type="Pfam" id="PF01035">
    <property type="entry name" value="DNA_binding_1"/>
    <property type="match status" value="1"/>
</dbReference>
<dbReference type="NCBIfam" id="TIGR00589">
    <property type="entry name" value="ogt"/>
    <property type="match status" value="1"/>
</dbReference>
<comment type="similarity">
    <text evidence="2">Belongs to the MGMT family.</text>
</comment>
<keyword evidence="11" id="KW-1185">Reference proteome</keyword>
<dbReference type="PANTHER" id="PTHR10815:SF13">
    <property type="entry name" value="METHYLATED-DNA--PROTEIN-CYSTEINE METHYLTRANSFERASE"/>
    <property type="match status" value="1"/>
</dbReference>
<dbReference type="InterPro" id="IPR036388">
    <property type="entry name" value="WH-like_DNA-bd_sf"/>
</dbReference>
<name>A0A8D5JS05_9PROT</name>
<dbReference type="InterPro" id="IPR014048">
    <property type="entry name" value="MethylDNA_cys_MeTrfase_DNA-bd"/>
</dbReference>
<dbReference type="PROSITE" id="PS00374">
    <property type="entry name" value="MGMT"/>
    <property type="match status" value="1"/>
</dbReference>